<keyword evidence="6" id="KW-1185">Reference proteome</keyword>
<dbReference type="InterPro" id="IPR000524">
    <property type="entry name" value="Tscrpt_reg_HTH_GntR"/>
</dbReference>
<reference evidence="5" key="1">
    <citation type="submission" date="2022-10" db="EMBL/GenBank/DDBJ databases">
        <title>Comparative genomics and taxonomic characterization of three novel marine species of genus Reichenbachiella exhibiting antioxidant and polysaccharide degradation activities.</title>
        <authorList>
            <person name="Muhammad N."/>
            <person name="Lee Y.-J."/>
            <person name="Ko J."/>
            <person name="Kim S.-G."/>
        </authorList>
    </citation>
    <scope>NUCLEOTIDE SEQUENCE</scope>
    <source>
        <strain evidence="5">Wsw4-B4</strain>
    </source>
</reference>
<dbReference type="Proteomes" id="UP001062165">
    <property type="component" value="Chromosome"/>
</dbReference>
<evidence type="ECO:0000259" key="4">
    <source>
        <dbReference type="PROSITE" id="PS50949"/>
    </source>
</evidence>
<dbReference type="Gene3D" id="3.40.50.2300">
    <property type="match status" value="2"/>
</dbReference>
<evidence type="ECO:0000313" key="6">
    <source>
        <dbReference type="Proteomes" id="UP001062165"/>
    </source>
</evidence>
<name>A0ABY6D7S0_9BACT</name>
<accession>A0ABY6D7S0</accession>
<dbReference type="SUPFAM" id="SSF46785">
    <property type="entry name" value="Winged helix' DNA-binding domain"/>
    <property type="match status" value="1"/>
</dbReference>
<proteinExistence type="predicted"/>
<dbReference type="RefSeq" id="WP_263051626.1">
    <property type="nucleotide sequence ID" value="NZ_CP106735.1"/>
</dbReference>
<dbReference type="SMART" id="SM00345">
    <property type="entry name" value="HTH_GNTR"/>
    <property type="match status" value="1"/>
</dbReference>
<sequence length="343" mass="39247">MKHDFIQLDICDDSNTPKYKQIIDSITWSIKAGKLKSGDKLPSINQLSFDYYLSRDTVEKAYRYLCAQKIIQSIKRRGYYILDDSGASEEIKILLLVNDFNSEKKTIYNEMIQKLSNQATVDYCDYSLFKKIVKGNLDGYQYYVIMPGFESKHQEELNELLLKINSEKLILLDTKLDQLANCKGGMYQDFKEDIYNALVEASTLLKKYEKLILIFPEDKMHTYPADIIAGFKRFCGFNQFKYEIYNDASCIDPKSYKKSAFVVLEEADLVTIIKNIQLSKMKLAKDTGILSYNDTALKEVLAEGISVITADFAKMGQIAADMILGQVSGLVKNDFHFMSRASL</sequence>
<evidence type="ECO:0000313" key="5">
    <source>
        <dbReference type="EMBL" id="UXX79895.1"/>
    </source>
</evidence>
<feature type="domain" description="HTH gntR-type" evidence="4">
    <location>
        <begin position="16"/>
        <end position="84"/>
    </location>
</feature>
<protein>
    <submittedName>
        <fullName evidence="5">GntR family transcriptional regulator</fullName>
    </submittedName>
</protein>
<keyword evidence="3" id="KW-0804">Transcription</keyword>
<dbReference type="Gene3D" id="1.10.10.10">
    <property type="entry name" value="Winged helix-like DNA-binding domain superfamily/Winged helix DNA-binding domain"/>
    <property type="match status" value="1"/>
</dbReference>
<organism evidence="5 6">
    <name type="scientific">Reichenbachiella carrageenanivorans</name>
    <dbReference type="NCBI Taxonomy" id="2979869"/>
    <lineage>
        <taxon>Bacteria</taxon>
        <taxon>Pseudomonadati</taxon>
        <taxon>Bacteroidota</taxon>
        <taxon>Cytophagia</taxon>
        <taxon>Cytophagales</taxon>
        <taxon>Reichenbachiellaceae</taxon>
        <taxon>Reichenbachiella</taxon>
    </lineage>
</organism>
<dbReference type="InterPro" id="IPR028082">
    <property type="entry name" value="Peripla_BP_I"/>
</dbReference>
<dbReference type="SUPFAM" id="SSF53822">
    <property type="entry name" value="Periplasmic binding protein-like I"/>
    <property type="match status" value="1"/>
</dbReference>
<dbReference type="PROSITE" id="PS50949">
    <property type="entry name" value="HTH_GNTR"/>
    <property type="match status" value="1"/>
</dbReference>
<dbReference type="CDD" id="cd07377">
    <property type="entry name" value="WHTH_GntR"/>
    <property type="match status" value="1"/>
</dbReference>
<dbReference type="InterPro" id="IPR036390">
    <property type="entry name" value="WH_DNA-bd_sf"/>
</dbReference>
<keyword evidence="1" id="KW-0805">Transcription regulation</keyword>
<dbReference type="PANTHER" id="PTHR38445:SF10">
    <property type="entry name" value="GNTR-FAMILY TRANSCRIPTIONAL REGULATOR"/>
    <property type="match status" value="1"/>
</dbReference>
<evidence type="ECO:0000256" key="1">
    <source>
        <dbReference type="ARBA" id="ARBA00023015"/>
    </source>
</evidence>
<evidence type="ECO:0000256" key="3">
    <source>
        <dbReference type="ARBA" id="ARBA00023163"/>
    </source>
</evidence>
<evidence type="ECO:0000256" key="2">
    <source>
        <dbReference type="ARBA" id="ARBA00023125"/>
    </source>
</evidence>
<keyword evidence="2" id="KW-0238">DNA-binding</keyword>
<dbReference type="Pfam" id="PF00392">
    <property type="entry name" value="GntR"/>
    <property type="match status" value="1"/>
</dbReference>
<dbReference type="EMBL" id="CP106735">
    <property type="protein sequence ID" value="UXX79895.1"/>
    <property type="molecule type" value="Genomic_DNA"/>
</dbReference>
<dbReference type="InterPro" id="IPR036388">
    <property type="entry name" value="WH-like_DNA-bd_sf"/>
</dbReference>
<dbReference type="PANTHER" id="PTHR38445">
    <property type="entry name" value="HTH-TYPE TRANSCRIPTIONAL REPRESSOR YTRA"/>
    <property type="match status" value="1"/>
</dbReference>
<gene>
    <name evidence="5" type="ORF">N7E81_02090</name>
</gene>